<evidence type="ECO:0000256" key="1">
    <source>
        <dbReference type="SAM" id="MobiDB-lite"/>
    </source>
</evidence>
<keyword evidence="4" id="KW-1185">Reference proteome</keyword>
<feature type="region of interest" description="Disordered" evidence="1">
    <location>
        <begin position="35"/>
        <end position="106"/>
    </location>
</feature>
<dbReference type="GeneID" id="17273089"/>
<evidence type="ECO:0000313" key="3">
    <source>
        <dbReference type="EnsemblProtists" id="EOD27544"/>
    </source>
</evidence>
<keyword evidence="2" id="KW-0472">Membrane</keyword>
<feature type="transmembrane region" description="Helical" evidence="2">
    <location>
        <begin position="245"/>
        <end position="271"/>
    </location>
</feature>
<dbReference type="KEGG" id="ehx:EMIHUDRAFT_443150"/>
<sequence length="278" mass="29019">SPLNPKYSPFYSGVFVASAAASAGAERAGFSARCPRRVHATRSSRRTADRCAAQGGSEGCERGRGSGAHRLAPGAAVTSRSGAVGGSSAEASRSAAPPTAPLPSRRVEASRGRCRWCRWCGGGEGSSAGSESDRHERRGGGCRRPVWLTADPAPGGGGEPRTIVAGGGGAAAAARPSLQPRLRSRRRPPCTYHTLPSRHPAQGGVGRAVGAGAAAVHRVRARRLCAPRCGARRAWRSVWCVERRVLWGCLSFVLAAATACSFGVCVTWHWFLPVFLDV</sequence>
<protein>
    <submittedName>
        <fullName evidence="3">Uncharacterized protein</fullName>
    </submittedName>
</protein>
<feature type="compositionally biased region" description="Low complexity" evidence="1">
    <location>
        <begin position="74"/>
        <end position="97"/>
    </location>
</feature>
<accession>A0A0D3JVK9</accession>
<keyword evidence="2" id="KW-1133">Transmembrane helix</keyword>
<dbReference type="HOGENOM" id="CLU_1017783_0_0_1"/>
<proteinExistence type="predicted"/>
<dbReference type="EnsemblProtists" id="EOD27544">
    <property type="protein sequence ID" value="EOD27544"/>
    <property type="gene ID" value="EMIHUDRAFT_443150"/>
</dbReference>
<name>A0A0D3JVK9_EMIH1</name>
<feature type="region of interest" description="Disordered" evidence="1">
    <location>
        <begin position="123"/>
        <end position="157"/>
    </location>
</feature>
<reference evidence="4" key="1">
    <citation type="journal article" date="2013" name="Nature">
        <title>Pan genome of the phytoplankton Emiliania underpins its global distribution.</title>
        <authorList>
            <person name="Read B.A."/>
            <person name="Kegel J."/>
            <person name="Klute M.J."/>
            <person name="Kuo A."/>
            <person name="Lefebvre S.C."/>
            <person name="Maumus F."/>
            <person name="Mayer C."/>
            <person name="Miller J."/>
            <person name="Monier A."/>
            <person name="Salamov A."/>
            <person name="Young J."/>
            <person name="Aguilar M."/>
            <person name="Claverie J.M."/>
            <person name="Frickenhaus S."/>
            <person name="Gonzalez K."/>
            <person name="Herman E.K."/>
            <person name="Lin Y.C."/>
            <person name="Napier J."/>
            <person name="Ogata H."/>
            <person name="Sarno A.F."/>
            <person name="Shmutz J."/>
            <person name="Schroeder D."/>
            <person name="de Vargas C."/>
            <person name="Verret F."/>
            <person name="von Dassow P."/>
            <person name="Valentin K."/>
            <person name="Van de Peer Y."/>
            <person name="Wheeler G."/>
            <person name="Dacks J.B."/>
            <person name="Delwiche C.F."/>
            <person name="Dyhrman S.T."/>
            <person name="Glockner G."/>
            <person name="John U."/>
            <person name="Richards T."/>
            <person name="Worden A.Z."/>
            <person name="Zhang X."/>
            <person name="Grigoriev I.V."/>
            <person name="Allen A.E."/>
            <person name="Bidle K."/>
            <person name="Borodovsky M."/>
            <person name="Bowler C."/>
            <person name="Brownlee C."/>
            <person name="Cock J.M."/>
            <person name="Elias M."/>
            <person name="Gladyshev V.N."/>
            <person name="Groth M."/>
            <person name="Guda C."/>
            <person name="Hadaegh A."/>
            <person name="Iglesias-Rodriguez M.D."/>
            <person name="Jenkins J."/>
            <person name="Jones B.M."/>
            <person name="Lawson T."/>
            <person name="Leese F."/>
            <person name="Lindquist E."/>
            <person name="Lobanov A."/>
            <person name="Lomsadze A."/>
            <person name="Malik S.B."/>
            <person name="Marsh M.E."/>
            <person name="Mackinder L."/>
            <person name="Mock T."/>
            <person name="Mueller-Roeber B."/>
            <person name="Pagarete A."/>
            <person name="Parker M."/>
            <person name="Probert I."/>
            <person name="Quesneville H."/>
            <person name="Raines C."/>
            <person name="Rensing S.A."/>
            <person name="Riano-Pachon D.M."/>
            <person name="Richier S."/>
            <person name="Rokitta S."/>
            <person name="Shiraiwa Y."/>
            <person name="Soanes D.M."/>
            <person name="van der Giezen M."/>
            <person name="Wahlund T.M."/>
            <person name="Williams B."/>
            <person name="Wilson W."/>
            <person name="Wolfe G."/>
            <person name="Wurch L.L."/>
        </authorList>
    </citation>
    <scope>NUCLEOTIDE SEQUENCE</scope>
</reference>
<evidence type="ECO:0000256" key="2">
    <source>
        <dbReference type="SAM" id="Phobius"/>
    </source>
</evidence>
<evidence type="ECO:0000313" key="4">
    <source>
        <dbReference type="Proteomes" id="UP000013827"/>
    </source>
</evidence>
<keyword evidence="2" id="KW-0812">Transmembrane</keyword>
<dbReference type="AlphaFoldDB" id="A0A0D3JVK9"/>
<dbReference type="RefSeq" id="XP_005779973.1">
    <property type="nucleotide sequence ID" value="XM_005779916.1"/>
</dbReference>
<feature type="compositionally biased region" description="Basic residues" evidence="1">
    <location>
        <begin position="35"/>
        <end position="45"/>
    </location>
</feature>
<reference evidence="3" key="2">
    <citation type="submission" date="2024-10" db="UniProtKB">
        <authorList>
            <consortium name="EnsemblProtists"/>
        </authorList>
    </citation>
    <scope>IDENTIFICATION</scope>
</reference>
<dbReference type="PaxDb" id="2903-EOD27544"/>
<organism evidence="3 4">
    <name type="scientific">Emiliania huxleyi (strain CCMP1516)</name>
    <dbReference type="NCBI Taxonomy" id="280463"/>
    <lineage>
        <taxon>Eukaryota</taxon>
        <taxon>Haptista</taxon>
        <taxon>Haptophyta</taxon>
        <taxon>Prymnesiophyceae</taxon>
        <taxon>Isochrysidales</taxon>
        <taxon>Noelaerhabdaceae</taxon>
        <taxon>Emiliania</taxon>
    </lineage>
</organism>
<dbReference type="Proteomes" id="UP000013827">
    <property type="component" value="Unassembled WGS sequence"/>
</dbReference>